<dbReference type="STRING" id="10020.ENSDORP00000005880"/>
<dbReference type="PANTHER" id="PTHR23320:SF54">
    <property type="entry name" value="MEMBRANE-SPANNING 4-DOMAINS SUBFAMILY A MEMBER 5"/>
    <property type="match status" value="1"/>
</dbReference>
<feature type="transmembrane region" description="Helical" evidence="6">
    <location>
        <begin position="161"/>
        <end position="187"/>
    </location>
</feature>
<dbReference type="RefSeq" id="XP_012884454.1">
    <property type="nucleotide sequence ID" value="XM_013029000.1"/>
</dbReference>
<evidence type="ECO:0000313" key="8">
    <source>
        <dbReference type="RefSeq" id="XP_012884454.1"/>
    </source>
</evidence>
<evidence type="ECO:0000256" key="6">
    <source>
        <dbReference type="SAM" id="Phobius"/>
    </source>
</evidence>
<evidence type="ECO:0000256" key="4">
    <source>
        <dbReference type="ARBA" id="ARBA00022989"/>
    </source>
</evidence>
<dbReference type="AlphaFoldDB" id="A0A1S3G867"/>
<dbReference type="GeneID" id="105995291"/>
<organism evidence="7 8">
    <name type="scientific">Dipodomys ordii</name>
    <name type="common">Ord's kangaroo rat</name>
    <dbReference type="NCBI Taxonomy" id="10020"/>
    <lineage>
        <taxon>Eukaryota</taxon>
        <taxon>Metazoa</taxon>
        <taxon>Chordata</taxon>
        <taxon>Craniata</taxon>
        <taxon>Vertebrata</taxon>
        <taxon>Euteleostomi</taxon>
        <taxon>Mammalia</taxon>
        <taxon>Eutheria</taxon>
        <taxon>Euarchontoglires</taxon>
        <taxon>Glires</taxon>
        <taxon>Rodentia</taxon>
        <taxon>Castorimorpha</taxon>
        <taxon>Heteromyidae</taxon>
        <taxon>Dipodomyinae</taxon>
        <taxon>Dipodomys</taxon>
    </lineage>
</organism>
<sequence length="196" mass="22060">MNSNTAHSPMFLIFPPEINSPEYKSSEFTAKIYYSQNFLQKFLVTKMKILGAIQILLGIMVFSFGVVFIFLLIKPYPRFPFIFLSGYPFWGSALFIISGAFLIALERKSTETLLIVSRVVNIVSALGATAGTILLVFGFLLDGNYICGYSRDRSPCEKITILFTGNLILLLIFTIVELFISLTFSIFGSYSDKDYK</sequence>
<accession>A0A1S3G867</accession>
<dbReference type="InParanoid" id="A0A1S3G867"/>
<evidence type="ECO:0000256" key="2">
    <source>
        <dbReference type="ARBA" id="ARBA00009565"/>
    </source>
</evidence>
<name>A0A1S3G867_DIPOR</name>
<comment type="subcellular location">
    <subcellularLocation>
        <location evidence="1">Membrane</location>
        <topology evidence="1">Multi-pass membrane protein</topology>
    </subcellularLocation>
</comment>
<keyword evidence="5 6" id="KW-0472">Membrane</keyword>
<dbReference type="Proteomes" id="UP000081671">
    <property type="component" value="Unplaced"/>
</dbReference>
<dbReference type="KEGG" id="dord:105995291"/>
<dbReference type="PANTHER" id="PTHR23320">
    <property type="entry name" value="MEMBRANE-SPANNING 4-DOMAINS SUBFAMILY A MS4A -RELATED"/>
    <property type="match status" value="1"/>
</dbReference>
<feature type="transmembrane region" description="Helical" evidence="6">
    <location>
        <begin position="115"/>
        <end position="141"/>
    </location>
</feature>
<proteinExistence type="inferred from homology"/>
<comment type="similarity">
    <text evidence="2">Belongs to the MS4A family.</text>
</comment>
<dbReference type="Pfam" id="PF04103">
    <property type="entry name" value="CD20"/>
    <property type="match status" value="1"/>
</dbReference>
<feature type="transmembrane region" description="Helical" evidence="6">
    <location>
        <begin position="49"/>
        <end position="73"/>
    </location>
</feature>
<evidence type="ECO:0000256" key="3">
    <source>
        <dbReference type="ARBA" id="ARBA00022692"/>
    </source>
</evidence>
<protein>
    <submittedName>
        <fullName evidence="8">Membrane-spanning 4-domains subfamily A member 5</fullName>
    </submittedName>
</protein>
<evidence type="ECO:0000256" key="1">
    <source>
        <dbReference type="ARBA" id="ARBA00004141"/>
    </source>
</evidence>
<dbReference type="OrthoDB" id="10071849at2759"/>
<evidence type="ECO:0000256" key="5">
    <source>
        <dbReference type="ARBA" id="ARBA00023136"/>
    </source>
</evidence>
<keyword evidence="7" id="KW-1185">Reference proteome</keyword>
<dbReference type="InterPro" id="IPR007237">
    <property type="entry name" value="CD20-like"/>
</dbReference>
<keyword evidence="3 6" id="KW-0812">Transmembrane</keyword>
<evidence type="ECO:0000313" key="7">
    <source>
        <dbReference type="Proteomes" id="UP000081671"/>
    </source>
</evidence>
<dbReference type="GO" id="GO:0007166">
    <property type="term" value="P:cell surface receptor signaling pathway"/>
    <property type="evidence" value="ECO:0007669"/>
    <property type="project" value="TreeGrafter"/>
</dbReference>
<dbReference type="GO" id="GO:0005886">
    <property type="term" value="C:plasma membrane"/>
    <property type="evidence" value="ECO:0007669"/>
    <property type="project" value="TreeGrafter"/>
</dbReference>
<feature type="transmembrane region" description="Helical" evidence="6">
    <location>
        <begin position="79"/>
        <end position="103"/>
    </location>
</feature>
<gene>
    <name evidence="8" type="primary">Ms4a5</name>
</gene>
<reference evidence="8" key="1">
    <citation type="submission" date="2025-08" db="UniProtKB">
        <authorList>
            <consortium name="RefSeq"/>
        </authorList>
    </citation>
    <scope>IDENTIFICATION</scope>
    <source>
        <tissue evidence="8">Kidney</tissue>
    </source>
</reference>
<keyword evidence="4 6" id="KW-1133">Transmembrane helix</keyword>
<dbReference type="CTD" id="64232"/>
<dbReference type="InterPro" id="IPR030417">
    <property type="entry name" value="MS4A"/>
</dbReference>
<dbReference type="FunCoup" id="A0A1S3G867">
    <property type="interactions" value="436"/>
</dbReference>